<keyword evidence="4 10" id="KW-0747">Spliceosome</keyword>
<dbReference type="PROSITE" id="PS52002">
    <property type="entry name" value="SM"/>
    <property type="match status" value="1"/>
</dbReference>
<evidence type="ECO:0000313" key="12">
    <source>
        <dbReference type="EMBL" id="RKP03330.1"/>
    </source>
</evidence>
<evidence type="ECO:0000259" key="11">
    <source>
        <dbReference type="PROSITE" id="PS52002"/>
    </source>
</evidence>
<evidence type="ECO:0000256" key="5">
    <source>
        <dbReference type="ARBA" id="ARBA00022884"/>
    </source>
</evidence>
<reference evidence="13" key="1">
    <citation type="journal article" date="2018" name="Nat. Microbiol.">
        <title>Leveraging single-cell genomics to expand the fungal tree of life.</title>
        <authorList>
            <person name="Ahrendt S.R."/>
            <person name="Quandt C.A."/>
            <person name="Ciobanu D."/>
            <person name="Clum A."/>
            <person name="Salamov A."/>
            <person name="Andreopoulos B."/>
            <person name="Cheng J.F."/>
            <person name="Woyke T."/>
            <person name="Pelin A."/>
            <person name="Henrissat B."/>
            <person name="Reynolds N.K."/>
            <person name="Benny G.L."/>
            <person name="Smith M.E."/>
            <person name="James T.Y."/>
            <person name="Grigoriev I.V."/>
        </authorList>
    </citation>
    <scope>NUCLEOTIDE SEQUENCE [LARGE SCALE GENOMIC DNA]</scope>
    <source>
        <strain evidence="13">ATCC 52028</strain>
    </source>
</reference>
<dbReference type="SUPFAM" id="SSF50182">
    <property type="entry name" value="Sm-like ribonucleoproteins"/>
    <property type="match status" value="1"/>
</dbReference>
<evidence type="ECO:0000256" key="1">
    <source>
        <dbReference type="ARBA" id="ARBA00004123"/>
    </source>
</evidence>
<dbReference type="Gene3D" id="2.30.30.100">
    <property type="match status" value="1"/>
</dbReference>
<dbReference type="SMART" id="SM00651">
    <property type="entry name" value="Sm"/>
    <property type="match status" value="1"/>
</dbReference>
<proteinExistence type="inferred from homology"/>
<gene>
    <name evidence="12" type="ORF">CXG81DRAFT_23985</name>
</gene>
<evidence type="ECO:0000256" key="3">
    <source>
        <dbReference type="ARBA" id="ARBA00022664"/>
    </source>
</evidence>
<dbReference type="Pfam" id="PF01423">
    <property type="entry name" value="LSM"/>
    <property type="match status" value="1"/>
</dbReference>
<keyword evidence="13" id="KW-1185">Reference proteome</keyword>
<name>A0A4P9XDT7_9FUNG</name>
<keyword evidence="6 10" id="KW-0508">mRNA splicing</keyword>
<evidence type="ECO:0000256" key="8">
    <source>
        <dbReference type="ARBA" id="ARBA00023274"/>
    </source>
</evidence>
<evidence type="ECO:0000256" key="6">
    <source>
        <dbReference type="ARBA" id="ARBA00023187"/>
    </source>
</evidence>
<dbReference type="PANTHER" id="PTHR11021">
    <property type="entry name" value="SMALL NUCLEAR RIBONUCLEOPROTEIN F SNRNP-F"/>
    <property type="match status" value="1"/>
</dbReference>
<feature type="domain" description="Sm" evidence="11">
    <location>
        <begin position="8"/>
        <end position="80"/>
    </location>
</feature>
<dbReference type="PANTHER" id="PTHR11021:SF0">
    <property type="entry name" value="SMALL NUCLEAR RIBONUCLEOPROTEIN F"/>
    <property type="match status" value="1"/>
</dbReference>
<dbReference type="GO" id="GO:0005685">
    <property type="term" value="C:U1 snRNP"/>
    <property type="evidence" value="ECO:0007669"/>
    <property type="project" value="TreeGrafter"/>
</dbReference>
<keyword evidence="5 10" id="KW-0694">RNA-binding</keyword>
<dbReference type="GO" id="GO:0071013">
    <property type="term" value="C:catalytic step 2 spliceosome"/>
    <property type="evidence" value="ECO:0007669"/>
    <property type="project" value="TreeGrafter"/>
</dbReference>
<keyword evidence="3 10" id="KW-0507">mRNA processing</keyword>
<dbReference type="GO" id="GO:0034715">
    <property type="term" value="C:pICln-Sm protein complex"/>
    <property type="evidence" value="ECO:0007669"/>
    <property type="project" value="TreeGrafter"/>
</dbReference>
<dbReference type="CDD" id="cd01722">
    <property type="entry name" value="Sm_F"/>
    <property type="match status" value="1"/>
</dbReference>
<dbReference type="InterPro" id="IPR001163">
    <property type="entry name" value="Sm_dom_euk/arc"/>
</dbReference>
<dbReference type="InterPro" id="IPR010920">
    <property type="entry name" value="LSM_dom_sf"/>
</dbReference>
<sequence length="99" mass="10614">MSSFAPTNPKPFLNHLIGKPVVVKLKWGMEYKGFLISVDAYMNLQLGSAEEYVEGVSTDVLGEILIRCNNVLYIREVESDATATGANAPALAPSASLAV</sequence>
<accession>A0A4P9XDT7</accession>
<dbReference type="InterPro" id="IPR047575">
    <property type="entry name" value="Sm"/>
</dbReference>
<dbReference type="AlphaFoldDB" id="A0A4P9XDT7"/>
<dbReference type="PIRSF" id="PIRSF006609">
    <property type="entry name" value="snRNP_SmF"/>
    <property type="match status" value="1"/>
</dbReference>
<evidence type="ECO:0000256" key="9">
    <source>
        <dbReference type="ARBA" id="ARBA00030144"/>
    </source>
</evidence>
<comment type="similarity">
    <text evidence="2 10">Belongs to the snRNP Sm proteins family. SmF/LSm6 subfamily.</text>
</comment>
<evidence type="ECO:0000256" key="2">
    <source>
        <dbReference type="ARBA" id="ARBA00007927"/>
    </source>
</evidence>
<dbReference type="Proteomes" id="UP000274922">
    <property type="component" value="Unassembled WGS sequence"/>
</dbReference>
<evidence type="ECO:0000313" key="13">
    <source>
        <dbReference type="Proteomes" id="UP000274922"/>
    </source>
</evidence>
<dbReference type="GO" id="GO:0000398">
    <property type="term" value="P:mRNA splicing, via spliceosome"/>
    <property type="evidence" value="ECO:0007669"/>
    <property type="project" value="InterPro"/>
</dbReference>
<keyword evidence="7 10" id="KW-0539">Nucleus</keyword>
<dbReference type="EMBL" id="ML014124">
    <property type="protein sequence ID" value="RKP03330.1"/>
    <property type="molecule type" value="Genomic_DNA"/>
</dbReference>
<evidence type="ECO:0000256" key="10">
    <source>
        <dbReference type="PIRNR" id="PIRNR006609"/>
    </source>
</evidence>
<evidence type="ECO:0000256" key="4">
    <source>
        <dbReference type="ARBA" id="ARBA00022728"/>
    </source>
</evidence>
<dbReference type="STRING" id="1555241.A0A4P9XDT7"/>
<evidence type="ECO:0000256" key="7">
    <source>
        <dbReference type="ARBA" id="ARBA00023242"/>
    </source>
</evidence>
<dbReference type="InterPro" id="IPR016487">
    <property type="entry name" value="Lsm6/sSmF"/>
</dbReference>
<keyword evidence="8 10" id="KW-0687">Ribonucleoprotein</keyword>
<dbReference type="GO" id="GO:0003723">
    <property type="term" value="F:RNA binding"/>
    <property type="evidence" value="ECO:0007669"/>
    <property type="project" value="UniProtKB-UniRule"/>
</dbReference>
<comment type="subcellular location">
    <subcellularLocation>
        <location evidence="1 10">Nucleus</location>
    </subcellularLocation>
</comment>
<dbReference type="InterPro" id="IPR034100">
    <property type="entry name" value="Sm_F"/>
</dbReference>
<organism evidence="12 13">
    <name type="scientific">Caulochytrium protostelioides</name>
    <dbReference type="NCBI Taxonomy" id="1555241"/>
    <lineage>
        <taxon>Eukaryota</taxon>
        <taxon>Fungi</taxon>
        <taxon>Fungi incertae sedis</taxon>
        <taxon>Chytridiomycota</taxon>
        <taxon>Chytridiomycota incertae sedis</taxon>
        <taxon>Chytridiomycetes</taxon>
        <taxon>Caulochytriales</taxon>
        <taxon>Caulochytriaceae</taxon>
        <taxon>Caulochytrium</taxon>
    </lineage>
</organism>
<dbReference type="OrthoDB" id="409625at2759"/>
<protein>
    <recommendedName>
        <fullName evidence="9">Sm protein F</fullName>
    </recommendedName>
</protein>